<evidence type="ECO:0000313" key="2">
    <source>
        <dbReference type="Proteomes" id="UP001206925"/>
    </source>
</evidence>
<accession>A0AAD5GD14</accession>
<proteinExistence type="predicted"/>
<gene>
    <name evidence="1" type="ORF">M8C21_012684</name>
</gene>
<evidence type="ECO:0000313" key="1">
    <source>
        <dbReference type="EMBL" id="KAI7735926.1"/>
    </source>
</evidence>
<sequence>MYKANTTICSMESS</sequence>
<comment type="caution">
    <text evidence="1">The sequence shown here is derived from an EMBL/GenBank/DDBJ whole genome shotgun (WGS) entry which is preliminary data.</text>
</comment>
<dbReference type="Proteomes" id="UP001206925">
    <property type="component" value="Unassembled WGS sequence"/>
</dbReference>
<organism evidence="1 2">
    <name type="scientific">Ambrosia artemisiifolia</name>
    <name type="common">Common ragweed</name>
    <dbReference type="NCBI Taxonomy" id="4212"/>
    <lineage>
        <taxon>Eukaryota</taxon>
        <taxon>Viridiplantae</taxon>
        <taxon>Streptophyta</taxon>
        <taxon>Embryophyta</taxon>
        <taxon>Tracheophyta</taxon>
        <taxon>Spermatophyta</taxon>
        <taxon>Magnoliopsida</taxon>
        <taxon>eudicotyledons</taxon>
        <taxon>Gunneridae</taxon>
        <taxon>Pentapetalae</taxon>
        <taxon>asterids</taxon>
        <taxon>campanulids</taxon>
        <taxon>Asterales</taxon>
        <taxon>Asteraceae</taxon>
        <taxon>Asteroideae</taxon>
        <taxon>Heliantheae alliance</taxon>
        <taxon>Heliantheae</taxon>
        <taxon>Ambrosia</taxon>
    </lineage>
</organism>
<reference evidence="1" key="1">
    <citation type="submission" date="2022-06" db="EMBL/GenBank/DDBJ databases">
        <title>Uncovering the hologenomic basis of an extraordinary plant invasion.</title>
        <authorList>
            <person name="Bieker V.C."/>
            <person name="Martin M.D."/>
            <person name="Gilbert T."/>
            <person name="Hodgins K."/>
            <person name="Battlay P."/>
            <person name="Petersen B."/>
            <person name="Wilson J."/>
        </authorList>
    </citation>
    <scope>NUCLEOTIDE SEQUENCE</scope>
    <source>
        <strain evidence="1">AA19_3_7</strain>
        <tissue evidence="1">Leaf</tissue>
    </source>
</reference>
<protein>
    <submittedName>
        <fullName evidence="1">Uncharacterized protein</fullName>
    </submittedName>
</protein>
<name>A0AAD5GD14_AMBAR</name>
<keyword evidence="2" id="KW-1185">Reference proteome</keyword>
<dbReference type="EMBL" id="JAMZMK010009409">
    <property type="protein sequence ID" value="KAI7735926.1"/>
    <property type="molecule type" value="Genomic_DNA"/>
</dbReference>